<keyword evidence="2" id="KW-1185">Reference proteome</keyword>
<organism evidence="1 2">
    <name type="scientific">Oikopleura dioica</name>
    <name type="common">Tunicate</name>
    <dbReference type="NCBI Taxonomy" id="34765"/>
    <lineage>
        <taxon>Eukaryota</taxon>
        <taxon>Metazoa</taxon>
        <taxon>Chordata</taxon>
        <taxon>Tunicata</taxon>
        <taxon>Appendicularia</taxon>
        <taxon>Copelata</taxon>
        <taxon>Oikopleuridae</taxon>
        <taxon>Oikopleura</taxon>
    </lineage>
</organism>
<sequence>MIFYKLCVLLFSVEASRSRSKRRSSRRIRSTSFDPELQLSRELKNSLTIFLDREYELGTIKTKPSSDEFDWRSINSLKEFLSEKGRLPVNDLFNSLMIGTLQNFMYDLRIYPDAKPCGIFGTNTRESLQRFLMMQDSARKSKHRVTPGSRFGYNSIGLLQDFLKDEGYLSPSSVSGGWSSAVIKAFRQFLHDQDARVAFTRDFNDKYNSKPGRWGYKTTIVLQQLLIDNGYRVKHLDGRMNKSIIRSLEQFLEQKNKVKQH</sequence>
<evidence type="ECO:0000313" key="1">
    <source>
        <dbReference type="EMBL" id="CAG5113669.1"/>
    </source>
</evidence>
<gene>
    <name evidence="1" type="ORF">OKIOD_LOCUS16524</name>
</gene>
<dbReference type="EMBL" id="OU015567">
    <property type="protein sequence ID" value="CAG5113669.1"/>
    <property type="molecule type" value="Genomic_DNA"/>
</dbReference>
<reference evidence="1 2" key="1">
    <citation type="submission" date="2021-04" db="EMBL/GenBank/DDBJ databases">
        <authorList>
            <person name="Bliznina A."/>
        </authorList>
    </citation>
    <scope>NUCLEOTIDE SEQUENCE [LARGE SCALE GENOMIC DNA]</scope>
</reference>
<name>A0ABN7T7U4_OIKDI</name>
<dbReference type="Proteomes" id="UP001158576">
    <property type="component" value="Chromosome 2"/>
</dbReference>
<protein>
    <submittedName>
        <fullName evidence="1">Oidioi.mRNA.OKI2018_I69.chr2.g7759.t1.cds</fullName>
    </submittedName>
</protein>
<evidence type="ECO:0000313" key="2">
    <source>
        <dbReference type="Proteomes" id="UP001158576"/>
    </source>
</evidence>
<proteinExistence type="predicted"/>
<accession>A0ABN7T7U4</accession>